<gene>
    <name evidence="3" type="ORF">B273_0801</name>
</gene>
<dbReference type="SUPFAM" id="SSF103473">
    <property type="entry name" value="MFS general substrate transporter"/>
    <property type="match status" value="1"/>
</dbReference>
<dbReference type="InterPro" id="IPR039672">
    <property type="entry name" value="MFS_2"/>
</dbReference>
<dbReference type="Gene3D" id="1.20.1250.20">
    <property type="entry name" value="MFS general substrate transporter like domains"/>
    <property type="match status" value="1"/>
</dbReference>
<dbReference type="Proteomes" id="UP000010310">
    <property type="component" value="Unassembled WGS sequence"/>
</dbReference>
<dbReference type="GO" id="GO:0015293">
    <property type="term" value="F:symporter activity"/>
    <property type="evidence" value="ECO:0007669"/>
    <property type="project" value="InterPro"/>
</dbReference>
<dbReference type="PANTHER" id="PTHR11328">
    <property type="entry name" value="MAJOR FACILITATOR SUPERFAMILY DOMAIN-CONTAINING PROTEIN"/>
    <property type="match status" value="1"/>
</dbReference>
<accession>K6FBM4</accession>
<comment type="similarity">
    <text evidence="1">Belongs to the sodium:galactoside symporter (TC 2.A.2) family.</text>
</comment>
<feature type="transmembrane region" description="Helical" evidence="2">
    <location>
        <begin position="310"/>
        <end position="331"/>
    </location>
</feature>
<feature type="transmembrane region" description="Helical" evidence="2">
    <location>
        <begin position="110"/>
        <end position="134"/>
    </location>
</feature>
<feature type="transmembrane region" description="Helical" evidence="2">
    <location>
        <begin position="81"/>
        <end position="98"/>
    </location>
</feature>
<feature type="transmembrane region" description="Helical" evidence="2">
    <location>
        <begin position="188"/>
        <end position="209"/>
    </location>
</feature>
<dbReference type="GO" id="GO:0005886">
    <property type="term" value="C:plasma membrane"/>
    <property type="evidence" value="ECO:0007669"/>
    <property type="project" value="TreeGrafter"/>
</dbReference>
<keyword evidence="4" id="KW-1185">Reference proteome</keyword>
<name>K6FBM4_9GAMM</name>
<feature type="transmembrane region" description="Helical" evidence="2">
    <location>
        <begin position="343"/>
        <end position="369"/>
    </location>
</feature>
<organism evidence="3 4">
    <name type="scientific">SAR86 cluster bacterium SAR86E</name>
    <dbReference type="NCBI Taxonomy" id="1208365"/>
    <lineage>
        <taxon>Bacteria</taxon>
        <taxon>Pseudomonadati</taxon>
        <taxon>Pseudomonadota</taxon>
        <taxon>Gammaproteobacteria</taxon>
        <taxon>SAR86 cluster</taxon>
    </lineage>
</organism>
<keyword evidence="2" id="KW-1133">Transmembrane helix</keyword>
<protein>
    <submittedName>
        <fullName evidence="3">Vacuole effluxer Atg22-like protein</fullName>
    </submittedName>
</protein>
<dbReference type="Pfam" id="PF13347">
    <property type="entry name" value="MFS_2"/>
    <property type="match status" value="1"/>
</dbReference>
<dbReference type="AlphaFoldDB" id="K6FBM4"/>
<keyword evidence="2" id="KW-0812">Transmembrane</keyword>
<dbReference type="InterPro" id="IPR036259">
    <property type="entry name" value="MFS_trans_sf"/>
</dbReference>
<feature type="transmembrane region" description="Helical" evidence="2">
    <location>
        <begin position="154"/>
        <end position="176"/>
    </location>
</feature>
<dbReference type="EMBL" id="AMWX01000012">
    <property type="protein sequence ID" value="EKO36057.1"/>
    <property type="molecule type" value="Genomic_DNA"/>
</dbReference>
<sequence length="474" mass="52552">MNPDKLTVKTKLAFGVGATGEGATNWIFAGLTFFFYNQVLGLSGSLTGLAVLIAIIFDAISDPIMGSISDRFISRLGRRHPFMFAAPFPTVLAIYLMFFPPDGLSEYGLFGWLIISTIMLRLSITLFAVPHLALGAELSDDYFERSRVMSYNNLFGYMGVIIMHIFVWFLIFPYFAGEKIGQLYQESYTPIAIFSMALISLCILASAYFTKDRVPYLKQPSRNESHIKISDLFKDIYGAVSNKNYARLLIGMFFLSMLIGTHETLGIYMGTFFWELSPIQIGWLIINNIIGYAFGFILTAKLHQRFDKPIVIVATVLGLTIFWSASANIALLGFAPERGSWELVLMIICLGSIASACGSILHISVMSALADIADEHELKTGIRQEGVFYAARAFFSKTSNGIGHVIAGVALDFIAFPENAVPGEISADTIFNLGLIDGPFAMIWGLVAVFFYARYKITRTSHAEIKRKLLIKNS</sequence>
<evidence type="ECO:0000256" key="2">
    <source>
        <dbReference type="SAM" id="Phobius"/>
    </source>
</evidence>
<dbReference type="PANTHER" id="PTHR11328:SF24">
    <property type="entry name" value="MAJOR FACILITATOR SUPERFAMILY (MFS) PROFILE DOMAIN-CONTAINING PROTEIN"/>
    <property type="match status" value="1"/>
</dbReference>
<feature type="transmembrane region" description="Helical" evidence="2">
    <location>
        <begin position="12"/>
        <end position="36"/>
    </location>
</feature>
<keyword evidence="2" id="KW-0472">Membrane</keyword>
<feature type="transmembrane region" description="Helical" evidence="2">
    <location>
        <begin position="429"/>
        <end position="453"/>
    </location>
</feature>
<feature type="transmembrane region" description="Helical" evidence="2">
    <location>
        <begin position="248"/>
        <end position="269"/>
    </location>
</feature>
<comment type="caution">
    <text evidence="3">The sequence shown here is derived from an EMBL/GenBank/DDBJ whole genome shotgun (WGS) entry which is preliminary data.</text>
</comment>
<feature type="transmembrane region" description="Helical" evidence="2">
    <location>
        <begin position="42"/>
        <end position="60"/>
    </location>
</feature>
<dbReference type="STRING" id="1208365.B273_0801"/>
<evidence type="ECO:0000256" key="1">
    <source>
        <dbReference type="ARBA" id="ARBA00009617"/>
    </source>
</evidence>
<dbReference type="PATRIC" id="fig|1208365.4.peg.1389"/>
<feature type="transmembrane region" description="Helical" evidence="2">
    <location>
        <begin position="281"/>
        <end position="298"/>
    </location>
</feature>
<proteinExistence type="inferred from homology"/>
<reference evidence="3 4" key="1">
    <citation type="submission" date="2012-09" db="EMBL/GenBank/DDBJ databases">
        <authorList>
            <person name="Dupont C.L."/>
            <person name="Rusch D.B."/>
            <person name="Lombardo M.-J."/>
            <person name="Novotny M."/>
            <person name="Yee-Greenbaum J."/>
            <person name="Laskin R."/>
        </authorList>
    </citation>
    <scope>NUCLEOTIDE SEQUENCE [LARGE SCALE GENOMIC DNA]</scope>
    <source>
        <strain evidence="3">SAR86E</strain>
    </source>
</reference>
<evidence type="ECO:0000313" key="3">
    <source>
        <dbReference type="EMBL" id="EKO36057.1"/>
    </source>
</evidence>
<evidence type="ECO:0000313" key="4">
    <source>
        <dbReference type="Proteomes" id="UP000010310"/>
    </source>
</evidence>
<feature type="transmembrane region" description="Helical" evidence="2">
    <location>
        <begin position="401"/>
        <end position="417"/>
    </location>
</feature>
<dbReference type="GO" id="GO:0008643">
    <property type="term" value="P:carbohydrate transport"/>
    <property type="evidence" value="ECO:0007669"/>
    <property type="project" value="InterPro"/>
</dbReference>